<sequence length="128" mass="15072">MKNREKYKDEIMQSIKSRQSSKICKLIKENSGGDCEEINCTACINFLYPLWLEEEYKEPETDWSKVAVDTPVLVKDLKDRGWCHRYFARYENGRVYTYSSGNTMWSDNGAENMKSWNYAKLAELEEAE</sequence>
<dbReference type="EMBL" id="JAOSHN010000027">
    <property type="protein sequence ID" value="MCU7381068.1"/>
    <property type="molecule type" value="Genomic_DNA"/>
</dbReference>
<dbReference type="AlphaFoldDB" id="A0A9J6R031"/>
<gene>
    <name evidence="1" type="ORF">OBO34_22390</name>
</gene>
<organism evidence="1 2">
    <name type="scientific">Hominibacterium faecale</name>
    <dbReference type="NCBI Taxonomy" id="2839743"/>
    <lineage>
        <taxon>Bacteria</taxon>
        <taxon>Bacillati</taxon>
        <taxon>Bacillota</taxon>
        <taxon>Clostridia</taxon>
        <taxon>Peptostreptococcales</taxon>
        <taxon>Anaerovoracaceae</taxon>
        <taxon>Hominibacterium</taxon>
    </lineage>
</organism>
<reference evidence="1" key="1">
    <citation type="submission" date="2022-09" db="EMBL/GenBank/DDBJ databases">
        <title>Culturomic study of gut microbiota in children with autism spectrum disorder.</title>
        <authorList>
            <person name="Efimov B.A."/>
            <person name="Chaplin A.V."/>
            <person name="Sokolova S.R."/>
            <person name="Pikina A.P."/>
            <person name="Korzhanova M."/>
            <person name="Belova V."/>
            <person name="Korostin D."/>
        </authorList>
    </citation>
    <scope>NUCLEOTIDE SEQUENCE</scope>
    <source>
        <strain evidence="1">ASD5510</strain>
    </source>
</reference>
<proteinExistence type="predicted"/>
<evidence type="ECO:0000313" key="2">
    <source>
        <dbReference type="Proteomes" id="UP001065549"/>
    </source>
</evidence>
<keyword evidence="2" id="KW-1185">Reference proteome</keyword>
<protein>
    <submittedName>
        <fullName evidence="1">Uncharacterized protein</fullName>
    </submittedName>
</protein>
<comment type="caution">
    <text evidence="1">The sequence shown here is derived from an EMBL/GenBank/DDBJ whole genome shotgun (WGS) entry which is preliminary data.</text>
</comment>
<dbReference type="RefSeq" id="WP_269478933.1">
    <property type="nucleotide sequence ID" value="NZ_JAOSHN010000027.1"/>
</dbReference>
<evidence type="ECO:0000313" key="1">
    <source>
        <dbReference type="EMBL" id="MCU7381068.1"/>
    </source>
</evidence>
<accession>A0A9J6R031</accession>
<dbReference type="Proteomes" id="UP001065549">
    <property type="component" value="Unassembled WGS sequence"/>
</dbReference>
<name>A0A9J6R031_9FIRM</name>